<organism evidence="18 19">
    <name type="scientific">Gordonia otitidis (strain DSM 44809 / CCUG 52243 / JCM 12355 / NBRC 100426 / IFM 10032)</name>
    <dbReference type="NCBI Taxonomy" id="1108044"/>
    <lineage>
        <taxon>Bacteria</taxon>
        <taxon>Bacillati</taxon>
        <taxon>Actinomycetota</taxon>
        <taxon>Actinomycetes</taxon>
        <taxon>Mycobacteriales</taxon>
        <taxon>Gordoniaceae</taxon>
        <taxon>Gordonia</taxon>
    </lineage>
</organism>
<keyword evidence="8" id="KW-0238">DNA-binding</keyword>
<dbReference type="Pfam" id="PF12705">
    <property type="entry name" value="PDDEXK_1"/>
    <property type="match status" value="1"/>
</dbReference>
<dbReference type="Gene3D" id="3.90.320.10">
    <property type="match status" value="1"/>
</dbReference>
<dbReference type="GO" id="GO:0005829">
    <property type="term" value="C:cytosol"/>
    <property type="evidence" value="ECO:0007669"/>
    <property type="project" value="TreeGrafter"/>
</dbReference>
<comment type="caution">
    <text evidence="18">The sequence shown here is derived from an EMBL/GenBank/DDBJ whole genome shotgun (WGS) entry which is preliminary data.</text>
</comment>
<name>H5TQH5_GORO1</name>
<dbReference type="GO" id="GO:0033202">
    <property type="term" value="C:DNA helicase complex"/>
    <property type="evidence" value="ECO:0007669"/>
    <property type="project" value="TreeGrafter"/>
</dbReference>
<evidence type="ECO:0000256" key="1">
    <source>
        <dbReference type="ARBA" id="ARBA00022722"/>
    </source>
</evidence>
<keyword evidence="3" id="KW-0227">DNA damage</keyword>
<evidence type="ECO:0000256" key="12">
    <source>
        <dbReference type="ARBA" id="ARBA00034808"/>
    </source>
</evidence>
<keyword evidence="9" id="KW-0234">DNA repair</keyword>
<keyword evidence="6" id="KW-0269">Exonuclease</keyword>
<evidence type="ECO:0000256" key="9">
    <source>
        <dbReference type="ARBA" id="ARBA00023204"/>
    </source>
</evidence>
<dbReference type="SUPFAM" id="SSF52980">
    <property type="entry name" value="Restriction endonuclease-like"/>
    <property type="match status" value="1"/>
</dbReference>
<dbReference type="SUPFAM" id="SSF52540">
    <property type="entry name" value="P-loop containing nucleoside triphosphate hydrolases"/>
    <property type="match status" value="1"/>
</dbReference>
<keyword evidence="2 14" id="KW-0547">Nucleotide-binding</keyword>
<dbReference type="PANTHER" id="PTHR11070">
    <property type="entry name" value="UVRD / RECB / PCRA DNA HELICASE FAMILY MEMBER"/>
    <property type="match status" value="1"/>
</dbReference>
<dbReference type="GO" id="GO:0043138">
    <property type="term" value="F:3'-5' DNA helicase activity"/>
    <property type="evidence" value="ECO:0007669"/>
    <property type="project" value="UniProtKB-EC"/>
</dbReference>
<dbReference type="Pfam" id="PF00580">
    <property type="entry name" value="UvrD-helicase"/>
    <property type="match status" value="1"/>
</dbReference>
<dbReference type="InterPro" id="IPR014017">
    <property type="entry name" value="DNA_helicase_UvrD-like_C"/>
</dbReference>
<evidence type="ECO:0000313" key="18">
    <source>
        <dbReference type="EMBL" id="GAB35733.1"/>
    </source>
</evidence>
<keyword evidence="19" id="KW-1185">Reference proteome</keyword>
<dbReference type="CDD" id="cd17932">
    <property type="entry name" value="DEXQc_UvrD"/>
    <property type="match status" value="1"/>
</dbReference>
<evidence type="ECO:0000256" key="15">
    <source>
        <dbReference type="SAM" id="MobiDB-lite"/>
    </source>
</evidence>
<feature type="domain" description="UvrD-like helicase C-terminal" evidence="17">
    <location>
        <begin position="381"/>
        <end position="700"/>
    </location>
</feature>
<keyword evidence="5 14" id="KW-0347">Helicase</keyword>
<dbReference type="Pfam" id="PF13361">
    <property type="entry name" value="UvrD_C"/>
    <property type="match status" value="1"/>
</dbReference>
<evidence type="ECO:0000256" key="6">
    <source>
        <dbReference type="ARBA" id="ARBA00022839"/>
    </source>
</evidence>
<keyword evidence="1" id="KW-0540">Nuclease</keyword>
<dbReference type="InterPro" id="IPR000212">
    <property type="entry name" value="DNA_helicase_UvrD/REP"/>
</dbReference>
<dbReference type="GO" id="GO:0005524">
    <property type="term" value="F:ATP binding"/>
    <property type="evidence" value="ECO:0007669"/>
    <property type="project" value="UniProtKB-UniRule"/>
</dbReference>
<dbReference type="InterPro" id="IPR011604">
    <property type="entry name" value="PDDEXK-like_dom_sf"/>
</dbReference>
<evidence type="ECO:0000259" key="17">
    <source>
        <dbReference type="PROSITE" id="PS51217"/>
    </source>
</evidence>
<feature type="domain" description="UvrD-like helicase ATP-binding" evidence="16">
    <location>
        <begin position="23"/>
        <end position="380"/>
    </location>
</feature>
<dbReference type="InterPro" id="IPR038726">
    <property type="entry name" value="PDDEXK_AddAB-type"/>
</dbReference>
<evidence type="ECO:0000256" key="3">
    <source>
        <dbReference type="ARBA" id="ARBA00022763"/>
    </source>
</evidence>
<evidence type="ECO:0000313" key="19">
    <source>
        <dbReference type="Proteomes" id="UP000005038"/>
    </source>
</evidence>
<dbReference type="PANTHER" id="PTHR11070:SF55">
    <property type="entry name" value="DNA 3'-5' HELICASE"/>
    <property type="match status" value="1"/>
</dbReference>
<dbReference type="PROSITE" id="PS51198">
    <property type="entry name" value="UVRD_HELICASE_ATP_BIND"/>
    <property type="match status" value="1"/>
</dbReference>
<feature type="binding site" evidence="14">
    <location>
        <begin position="44"/>
        <end position="51"/>
    </location>
    <ligand>
        <name>ATP</name>
        <dbReference type="ChEBI" id="CHEBI:30616"/>
    </ligand>
</feature>
<dbReference type="STRING" id="1108044.GOOTI_182_00030"/>
<evidence type="ECO:0000256" key="8">
    <source>
        <dbReference type="ARBA" id="ARBA00023125"/>
    </source>
</evidence>
<evidence type="ECO:0000259" key="16">
    <source>
        <dbReference type="PROSITE" id="PS51198"/>
    </source>
</evidence>
<accession>H5TQH5</accession>
<evidence type="ECO:0000256" key="13">
    <source>
        <dbReference type="ARBA" id="ARBA00048988"/>
    </source>
</evidence>
<evidence type="ECO:0000256" key="7">
    <source>
        <dbReference type="ARBA" id="ARBA00022840"/>
    </source>
</evidence>
<dbReference type="GO" id="GO:0004527">
    <property type="term" value="F:exonuclease activity"/>
    <property type="evidence" value="ECO:0007669"/>
    <property type="project" value="UniProtKB-KW"/>
</dbReference>
<evidence type="ECO:0000256" key="10">
    <source>
        <dbReference type="ARBA" id="ARBA00023235"/>
    </source>
</evidence>
<keyword evidence="4 14" id="KW-0378">Hydrolase</keyword>
<dbReference type="Proteomes" id="UP000005038">
    <property type="component" value="Unassembled WGS sequence"/>
</dbReference>
<dbReference type="Gene3D" id="1.10.486.10">
    <property type="entry name" value="PCRA, domain 4"/>
    <property type="match status" value="1"/>
</dbReference>
<reference evidence="18" key="1">
    <citation type="submission" date="2012-02" db="EMBL/GenBank/DDBJ databases">
        <title>Whole genome shotgun sequence of Gordonia otitidis NBRC 100426.</title>
        <authorList>
            <person name="Yoshida I."/>
            <person name="Hosoyama A."/>
            <person name="Tsuchikane K."/>
            <person name="Katsumata H."/>
            <person name="Yamazaki S."/>
            <person name="Fujita N."/>
        </authorList>
    </citation>
    <scope>NUCLEOTIDE SEQUENCE [LARGE SCALE GENOMIC DNA]</scope>
    <source>
        <strain evidence="18">NBRC 100426</strain>
    </source>
</reference>
<protein>
    <recommendedName>
        <fullName evidence="12">DNA 3'-5' helicase</fullName>
        <ecNumber evidence="12">5.6.2.4</ecNumber>
    </recommendedName>
</protein>
<evidence type="ECO:0000256" key="11">
    <source>
        <dbReference type="ARBA" id="ARBA00034617"/>
    </source>
</evidence>
<evidence type="ECO:0000256" key="4">
    <source>
        <dbReference type="ARBA" id="ARBA00022801"/>
    </source>
</evidence>
<dbReference type="InterPro" id="IPR014016">
    <property type="entry name" value="UvrD-like_ATP-bd"/>
</dbReference>
<dbReference type="GO" id="GO:0003677">
    <property type="term" value="F:DNA binding"/>
    <property type="evidence" value="ECO:0007669"/>
    <property type="project" value="UniProtKB-KW"/>
</dbReference>
<dbReference type="EC" id="5.6.2.4" evidence="12"/>
<dbReference type="PROSITE" id="PS51217">
    <property type="entry name" value="UVRD_HELICASE_CTER"/>
    <property type="match status" value="1"/>
</dbReference>
<evidence type="ECO:0000256" key="2">
    <source>
        <dbReference type="ARBA" id="ARBA00022741"/>
    </source>
</evidence>
<keyword evidence="10" id="KW-0413">Isomerase</keyword>
<sequence length="1171" mass="126135">MTDPDISRTRVSATSLAAALGLPTPTAEQVAVIEAPLEPLLVVAGAGAGKTETMASRVVWLVANGLVAPDEILGLTFTRKAASELGVRIRRRLSMLAGSPALVNWDPDGVLAARLRSADPEVSTYHAYAGRLIADYGLLLPVEPSSTLLSETELWQLAFSIVSTWTGPLHTTKVPSGVTEAVLRLHGEMAEHLVDLDTVTAWGDDLRSMVDTLPPGPRQHATPSRDLVRIQEVIDERRELLPMVAALRAAMREQSALDFGSQMSLAAQLVQRNPEVAAAERRMFRAVLLDEYQDTGHSQRILLSTLFGGGFRATAGSTAKNSSGAQSPTIAVTAVGDPIQSIYGWRGASAANLPRFSADFPRGDGRPSQRLELLTSWRNPSHTLDLANRTSEELRRRGIPVSVLRPRPDAPAGTVSIALTDTVVDERAWVADHIERHYRDAERAGTDPPTVAILVRRNEDSAPLAAELESRGIPAEVIGIGGLLHVPEIEDVVATLRLMADPMAGTAAMRLLTGARWQLGAADIAALWRRATNLAAEDFAASGGTVTSREELDAALDAVLPTEVVDRAGIADALVDPGDADAYSPQGYARIRSFGAQLEALRRRIGQPLPELVADVENTIGVGIEAQIRARRMRGAITGREHLDAFAEYVTAYAERQGANLPGLLAFLDTAETIEKGLEPGRIEVAEQRVQILTVHAAKGLEWDVVALPHLAARIFPGGRADTTWMRSAKELPGPLRGDLAERGTGEGFPTFDVSGAITNRKELAEALTLHKEAIDERRLEEDRRLLYVALTRARQDLLVSAHHWGETGDKPRGGSEFFDELVAIVSDAVDDPAVDSDGLAIDQLAPPPDDGATNPLAEQVVRAQWPADRLGGRREGVDAAARLVLDAIAARDAPALFDTPGGEVSGMRTAEQPTRAGDGAADNDPPADEGEHSEIAAWRAEVDALLAEHNRGNQAVVDVALPTHLSVSQLVELDSDEREFARRLRRPTPFRPNPTARRGTAFHAWVERWFGATRLLDIDELPGAADSSASPDADLDALREAFLASPWASRTPSEVEVPFETVIGDTVIRGRIDAVFAEPDGSWVVVDWKTGAVPGSRGDGSSKAAPTGAQRESVDIQLAAYRLAWAQLAGVPVDRVRAAFHYVRHNYTLEPDVLPDHDDLRALLARESEH</sequence>
<keyword evidence="7 14" id="KW-0067">ATP-binding</keyword>
<evidence type="ECO:0000256" key="14">
    <source>
        <dbReference type="PROSITE-ProRule" id="PRU00560"/>
    </source>
</evidence>
<dbReference type="InterPro" id="IPR011335">
    <property type="entry name" value="Restrct_endonuc-II-like"/>
</dbReference>
<dbReference type="EMBL" id="BAFB01000182">
    <property type="protein sequence ID" value="GAB35733.1"/>
    <property type="molecule type" value="Genomic_DNA"/>
</dbReference>
<comment type="catalytic activity">
    <reaction evidence="11">
        <text>Couples ATP hydrolysis with the unwinding of duplex DNA by translocating in the 3'-5' direction.</text>
        <dbReference type="EC" id="5.6.2.4"/>
    </reaction>
</comment>
<gene>
    <name evidence="18" type="ORF">GOOTI_182_00030</name>
</gene>
<dbReference type="OrthoDB" id="4812256at2"/>
<dbReference type="GO" id="GO:0000725">
    <property type="term" value="P:recombinational repair"/>
    <property type="evidence" value="ECO:0007669"/>
    <property type="project" value="TreeGrafter"/>
</dbReference>
<dbReference type="Gene3D" id="3.40.50.300">
    <property type="entry name" value="P-loop containing nucleotide triphosphate hydrolases"/>
    <property type="match status" value="4"/>
</dbReference>
<feature type="region of interest" description="Disordered" evidence="15">
    <location>
        <begin position="900"/>
        <end position="933"/>
    </location>
</feature>
<proteinExistence type="predicted"/>
<dbReference type="AlphaFoldDB" id="H5TQH5"/>
<comment type="catalytic activity">
    <reaction evidence="13">
        <text>ATP + H2O = ADP + phosphate + H(+)</text>
        <dbReference type="Rhea" id="RHEA:13065"/>
        <dbReference type="ChEBI" id="CHEBI:15377"/>
        <dbReference type="ChEBI" id="CHEBI:15378"/>
        <dbReference type="ChEBI" id="CHEBI:30616"/>
        <dbReference type="ChEBI" id="CHEBI:43474"/>
        <dbReference type="ChEBI" id="CHEBI:456216"/>
        <dbReference type="EC" id="5.6.2.4"/>
    </reaction>
</comment>
<evidence type="ECO:0000256" key="5">
    <source>
        <dbReference type="ARBA" id="ARBA00022806"/>
    </source>
</evidence>
<dbReference type="RefSeq" id="WP_007239942.1">
    <property type="nucleotide sequence ID" value="NZ_BAFB01000182.1"/>
</dbReference>
<dbReference type="InterPro" id="IPR027417">
    <property type="entry name" value="P-loop_NTPase"/>
</dbReference>